<protein>
    <submittedName>
        <fullName evidence="2">Helix-turn-helix domain-containing protein</fullName>
    </submittedName>
</protein>
<dbReference type="OrthoDB" id="3688891at2"/>
<evidence type="ECO:0000313" key="2">
    <source>
        <dbReference type="EMBL" id="TQF06876.1"/>
    </source>
</evidence>
<dbReference type="AlphaFoldDB" id="A0A540WCX5"/>
<feature type="compositionally biased region" description="Low complexity" evidence="1">
    <location>
        <begin position="84"/>
        <end position="95"/>
    </location>
</feature>
<evidence type="ECO:0000256" key="1">
    <source>
        <dbReference type="SAM" id="MobiDB-lite"/>
    </source>
</evidence>
<accession>A0A540WCX5</accession>
<evidence type="ECO:0000313" key="3">
    <source>
        <dbReference type="Proteomes" id="UP000319103"/>
    </source>
</evidence>
<dbReference type="Pfam" id="PF13560">
    <property type="entry name" value="HTH_31"/>
    <property type="match status" value="1"/>
</dbReference>
<feature type="compositionally biased region" description="Low complexity" evidence="1">
    <location>
        <begin position="152"/>
        <end position="163"/>
    </location>
</feature>
<feature type="region of interest" description="Disordered" evidence="1">
    <location>
        <begin position="141"/>
        <end position="179"/>
    </location>
</feature>
<reference evidence="2 3" key="1">
    <citation type="submission" date="2019-06" db="EMBL/GenBank/DDBJ databases">
        <title>Description of Kitasatospora acidophila sp. nov. isolated from pine grove soil, and reclassification of Streptomyces novaecaesareae to Kitasatospora novaeceasareae comb. nov.</title>
        <authorList>
            <person name="Kim M.J."/>
        </authorList>
    </citation>
    <scope>NUCLEOTIDE SEQUENCE [LARGE SCALE GENOMIC DNA]</scope>
    <source>
        <strain evidence="2 3">MMS16-CNU292</strain>
    </source>
</reference>
<name>A0A540WCX5_9ACTN</name>
<feature type="compositionally biased region" description="Basic residues" evidence="1">
    <location>
        <begin position="117"/>
        <end position="127"/>
    </location>
</feature>
<sequence length="179" mass="19621">MGRRQRDLDMSGGPVAEFAALLRAARESAGNPTFAAMSRRAHRSISALSEAAGGVEFPTWPTVEAFVHACGHSETAPWRERWEATQAAIAQAAAPDPAPQEPTPLPADPAPSQPPPSRHHHGLPRRAAGCRHRPRACGCWRPWRWGWPSASRWAPRCRATPPRARQPRPPPGRRRCPPS</sequence>
<proteinExistence type="predicted"/>
<dbReference type="EMBL" id="VIGB01000003">
    <property type="protein sequence ID" value="TQF06876.1"/>
    <property type="molecule type" value="Genomic_DNA"/>
</dbReference>
<feature type="compositionally biased region" description="Pro residues" evidence="1">
    <location>
        <begin position="96"/>
        <end position="116"/>
    </location>
</feature>
<organism evidence="2 3">
    <name type="scientific">Kitasatospora acidiphila</name>
    <dbReference type="NCBI Taxonomy" id="2567942"/>
    <lineage>
        <taxon>Bacteria</taxon>
        <taxon>Bacillati</taxon>
        <taxon>Actinomycetota</taxon>
        <taxon>Actinomycetes</taxon>
        <taxon>Kitasatosporales</taxon>
        <taxon>Streptomycetaceae</taxon>
        <taxon>Kitasatospora</taxon>
    </lineage>
</organism>
<feature type="region of interest" description="Disordered" evidence="1">
    <location>
        <begin position="82"/>
        <end position="127"/>
    </location>
</feature>
<dbReference type="Proteomes" id="UP000319103">
    <property type="component" value="Unassembled WGS sequence"/>
</dbReference>
<gene>
    <name evidence="2" type="ORF">E6W39_37660</name>
</gene>
<keyword evidence="3" id="KW-1185">Reference proteome</keyword>
<comment type="caution">
    <text evidence="2">The sequence shown here is derived from an EMBL/GenBank/DDBJ whole genome shotgun (WGS) entry which is preliminary data.</text>
</comment>